<feature type="domain" description="DUF6532" evidence="1">
    <location>
        <begin position="58"/>
        <end position="168"/>
    </location>
</feature>
<dbReference type="AlphaFoldDB" id="A0A1J8PPE3"/>
<dbReference type="Proteomes" id="UP000183567">
    <property type="component" value="Unassembled WGS sequence"/>
</dbReference>
<evidence type="ECO:0000259" key="1">
    <source>
        <dbReference type="Pfam" id="PF20149"/>
    </source>
</evidence>
<dbReference type="OrthoDB" id="2790754at2759"/>
<sequence length="180" mass="19477">MPKMEVQEDVKPITSSAALSHSASCPASRSASLSVKSQKAKLQDVPPDFSIIASMGQKALRVHVATIDAFPSANTKNEVAWFCIVDAVGDSQVLKEHLEELKGDESAKEQVITYVWSACAQLRGELIAKAKQKVVSSYSISNATSTKDLSGLVMWLIKTGAFIQGDLDLKVKSDYLLLIH</sequence>
<dbReference type="EMBL" id="LVVM01005830">
    <property type="protein sequence ID" value="OJA09675.1"/>
    <property type="molecule type" value="Genomic_DNA"/>
</dbReference>
<evidence type="ECO:0000313" key="2">
    <source>
        <dbReference type="EMBL" id="OJA09675.1"/>
    </source>
</evidence>
<organism evidence="2 3">
    <name type="scientific">Rhizopogon vesiculosus</name>
    <dbReference type="NCBI Taxonomy" id="180088"/>
    <lineage>
        <taxon>Eukaryota</taxon>
        <taxon>Fungi</taxon>
        <taxon>Dikarya</taxon>
        <taxon>Basidiomycota</taxon>
        <taxon>Agaricomycotina</taxon>
        <taxon>Agaricomycetes</taxon>
        <taxon>Agaricomycetidae</taxon>
        <taxon>Boletales</taxon>
        <taxon>Suillineae</taxon>
        <taxon>Rhizopogonaceae</taxon>
        <taxon>Rhizopogon</taxon>
    </lineage>
</organism>
<proteinExistence type="predicted"/>
<evidence type="ECO:0000313" key="3">
    <source>
        <dbReference type="Proteomes" id="UP000183567"/>
    </source>
</evidence>
<accession>A0A1J8PPE3</accession>
<dbReference type="Pfam" id="PF20149">
    <property type="entry name" value="DUF6532"/>
    <property type="match status" value="1"/>
</dbReference>
<dbReference type="InterPro" id="IPR045341">
    <property type="entry name" value="DUF6532"/>
</dbReference>
<comment type="caution">
    <text evidence="2">The sequence shown here is derived from an EMBL/GenBank/DDBJ whole genome shotgun (WGS) entry which is preliminary data.</text>
</comment>
<protein>
    <recommendedName>
        <fullName evidence="1">DUF6532 domain-containing protein</fullName>
    </recommendedName>
</protein>
<keyword evidence="3" id="KW-1185">Reference proteome</keyword>
<dbReference type="STRING" id="180088.A0A1J8PPE3"/>
<gene>
    <name evidence="2" type="ORF">AZE42_13371</name>
</gene>
<name>A0A1J8PPE3_9AGAM</name>
<reference evidence="2 3" key="1">
    <citation type="submission" date="2016-03" db="EMBL/GenBank/DDBJ databases">
        <title>Comparative genomics of the ectomycorrhizal sister species Rhizopogon vinicolor and Rhizopogon vesiculosus (Basidiomycota: Boletales) reveals a divergence of the mating type B locus.</title>
        <authorList>
            <person name="Mujic A.B."/>
            <person name="Kuo A."/>
            <person name="Tritt A."/>
            <person name="Lipzen A."/>
            <person name="Chen C."/>
            <person name="Johnson J."/>
            <person name="Sharma A."/>
            <person name="Barry K."/>
            <person name="Grigoriev I.V."/>
            <person name="Spatafora J.W."/>
        </authorList>
    </citation>
    <scope>NUCLEOTIDE SEQUENCE [LARGE SCALE GENOMIC DNA]</scope>
    <source>
        <strain evidence="2 3">AM-OR11-056</strain>
    </source>
</reference>